<protein>
    <recommendedName>
        <fullName evidence="4">Auxin-induced protein 15A</fullName>
    </recommendedName>
</protein>
<dbReference type="EMBL" id="KE345020">
    <property type="protein sequence ID" value="EXB90183.1"/>
    <property type="molecule type" value="Genomic_DNA"/>
</dbReference>
<accession>W9RGM5</accession>
<name>W9RGM5_9ROSA</name>
<dbReference type="STRING" id="981085.W9RGM5"/>
<dbReference type="Proteomes" id="UP000030645">
    <property type="component" value="Unassembled WGS sequence"/>
</dbReference>
<sequence>MGFRFPRGVNAKKLLQRSLSNASPAASPVPNVPKGYLAVYVGDDESKMKRFVIPVSFLNQPIFQELLSQS</sequence>
<gene>
    <name evidence="2" type="ORF">L484_015477</name>
</gene>
<dbReference type="AlphaFoldDB" id="W9RGM5"/>
<dbReference type="GO" id="GO:0009733">
    <property type="term" value="P:response to auxin"/>
    <property type="evidence" value="ECO:0007669"/>
    <property type="project" value="InterPro"/>
</dbReference>
<dbReference type="InterPro" id="IPR003676">
    <property type="entry name" value="SAUR_fam"/>
</dbReference>
<evidence type="ECO:0000256" key="1">
    <source>
        <dbReference type="ARBA" id="ARBA00006974"/>
    </source>
</evidence>
<evidence type="ECO:0000313" key="2">
    <source>
        <dbReference type="EMBL" id="EXB90183.1"/>
    </source>
</evidence>
<proteinExistence type="inferred from homology"/>
<dbReference type="Pfam" id="PF02519">
    <property type="entry name" value="Auxin_inducible"/>
    <property type="match status" value="1"/>
</dbReference>
<evidence type="ECO:0008006" key="4">
    <source>
        <dbReference type="Google" id="ProtNLM"/>
    </source>
</evidence>
<comment type="similarity">
    <text evidence="1">Belongs to the ARG7 family.</text>
</comment>
<reference evidence="3" key="1">
    <citation type="submission" date="2013-01" db="EMBL/GenBank/DDBJ databases">
        <title>Draft Genome Sequence of a Mulberry Tree, Morus notabilis C.K. Schneid.</title>
        <authorList>
            <person name="He N."/>
            <person name="Zhao S."/>
        </authorList>
    </citation>
    <scope>NUCLEOTIDE SEQUENCE</scope>
</reference>
<organism evidence="2 3">
    <name type="scientific">Morus notabilis</name>
    <dbReference type="NCBI Taxonomy" id="981085"/>
    <lineage>
        <taxon>Eukaryota</taxon>
        <taxon>Viridiplantae</taxon>
        <taxon>Streptophyta</taxon>
        <taxon>Embryophyta</taxon>
        <taxon>Tracheophyta</taxon>
        <taxon>Spermatophyta</taxon>
        <taxon>Magnoliopsida</taxon>
        <taxon>eudicotyledons</taxon>
        <taxon>Gunneridae</taxon>
        <taxon>Pentapetalae</taxon>
        <taxon>rosids</taxon>
        <taxon>fabids</taxon>
        <taxon>Rosales</taxon>
        <taxon>Moraceae</taxon>
        <taxon>Moreae</taxon>
        <taxon>Morus</taxon>
    </lineage>
</organism>
<keyword evidence="3" id="KW-1185">Reference proteome</keyword>
<evidence type="ECO:0000313" key="3">
    <source>
        <dbReference type="Proteomes" id="UP000030645"/>
    </source>
</evidence>
<dbReference type="PANTHER" id="PTHR31929">
    <property type="entry name" value="SAUR-LIKE AUXIN-RESPONSIVE PROTEIN FAMILY-RELATED"/>
    <property type="match status" value="1"/>
</dbReference>